<dbReference type="STRING" id="568069.A0A1J1HZX7"/>
<dbReference type="GO" id="GO:0005776">
    <property type="term" value="C:autophagosome"/>
    <property type="evidence" value="ECO:0007669"/>
    <property type="project" value="UniProtKB-SubCell"/>
</dbReference>
<dbReference type="PANTHER" id="PTHR44662">
    <property type="entry name" value="WD REPEAT-CONTAINING PROTEIN 81"/>
    <property type="match status" value="1"/>
</dbReference>
<dbReference type="Pfam" id="PF02138">
    <property type="entry name" value="Beach"/>
    <property type="match status" value="1"/>
</dbReference>
<dbReference type="Gene3D" id="1.10.1540.10">
    <property type="entry name" value="BEACH domain"/>
    <property type="match status" value="1"/>
</dbReference>
<dbReference type="InterPro" id="IPR052651">
    <property type="entry name" value="WDR81"/>
</dbReference>
<feature type="repeat" description="WD" evidence="2">
    <location>
        <begin position="1670"/>
        <end position="1700"/>
    </location>
</feature>
<evidence type="ECO:0000259" key="4">
    <source>
        <dbReference type="PROSITE" id="PS50197"/>
    </source>
</evidence>
<dbReference type="Gene3D" id="2.130.10.10">
    <property type="entry name" value="YVTN repeat-like/Quinoprotein amine dehydrogenase"/>
    <property type="match status" value="2"/>
</dbReference>
<dbReference type="SUPFAM" id="SSF81837">
    <property type="entry name" value="BEACH domain"/>
    <property type="match status" value="1"/>
</dbReference>
<dbReference type="GO" id="GO:0005739">
    <property type="term" value="C:mitochondrion"/>
    <property type="evidence" value="ECO:0007669"/>
    <property type="project" value="TreeGrafter"/>
</dbReference>
<keyword evidence="2" id="KW-0853">WD repeat</keyword>
<evidence type="ECO:0000313" key="5">
    <source>
        <dbReference type="EMBL" id="CRK93648.1"/>
    </source>
</evidence>
<dbReference type="Proteomes" id="UP000183832">
    <property type="component" value="Unassembled WGS sequence"/>
</dbReference>
<dbReference type="SMART" id="SM01026">
    <property type="entry name" value="Beach"/>
    <property type="match status" value="1"/>
</dbReference>
<dbReference type="GO" id="GO:0035014">
    <property type="term" value="F:phosphatidylinositol 3-kinase regulator activity"/>
    <property type="evidence" value="ECO:0007669"/>
    <property type="project" value="TreeGrafter"/>
</dbReference>
<feature type="domain" description="BEACH" evidence="4">
    <location>
        <begin position="309"/>
        <end position="576"/>
    </location>
</feature>
<name>A0A1J1HZX7_9DIPT</name>
<dbReference type="Pfam" id="PF00400">
    <property type="entry name" value="WD40"/>
    <property type="match status" value="2"/>
</dbReference>
<gene>
    <name evidence="5" type="ORF">CLUMA_CG007177</name>
</gene>
<dbReference type="GO" id="GO:0035973">
    <property type="term" value="P:aggrephagy"/>
    <property type="evidence" value="ECO:0007669"/>
    <property type="project" value="TreeGrafter"/>
</dbReference>
<dbReference type="PROSITE" id="PS50082">
    <property type="entry name" value="WD_REPEATS_2"/>
    <property type="match status" value="2"/>
</dbReference>
<dbReference type="InterPro" id="IPR015943">
    <property type="entry name" value="WD40/YVTN_repeat-like_dom_sf"/>
</dbReference>
<feature type="region of interest" description="Disordered" evidence="3">
    <location>
        <begin position="593"/>
        <end position="622"/>
    </location>
</feature>
<dbReference type="CDD" id="cd06071">
    <property type="entry name" value="Beach"/>
    <property type="match status" value="1"/>
</dbReference>
<dbReference type="OrthoDB" id="29306at2759"/>
<dbReference type="EMBL" id="CVRI01000037">
    <property type="protein sequence ID" value="CRK93648.1"/>
    <property type="molecule type" value="Genomic_DNA"/>
</dbReference>
<feature type="region of interest" description="Disordered" evidence="3">
    <location>
        <begin position="1057"/>
        <end position="1094"/>
    </location>
</feature>
<dbReference type="SUPFAM" id="SSF50978">
    <property type="entry name" value="WD40 repeat-like"/>
    <property type="match status" value="1"/>
</dbReference>
<dbReference type="PROSITE" id="PS50197">
    <property type="entry name" value="BEACH"/>
    <property type="match status" value="1"/>
</dbReference>
<feature type="compositionally biased region" description="Polar residues" evidence="3">
    <location>
        <begin position="593"/>
        <end position="613"/>
    </location>
</feature>
<dbReference type="InterPro" id="IPR011009">
    <property type="entry name" value="Kinase-like_dom_sf"/>
</dbReference>
<evidence type="ECO:0000256" key="2">
    <source>
        <dbReference type="PROSITE-ProRule" id="PRU00221"/>
    </source>
</evidence>
<feature type="region of interest" description="Disordered" evidence="3">
    <location>
        <begin position="1197"/>
        <end position="1236"/>
    </location>
</feature>
<dbReference type="SUPFAM" id="SSF56112">
    <property type="entry name" value="Protein kinase-like (PK-like)"/>
    <property type="match status" value="1"/>
</dbReference>
<dbReference type="InterPro" id="IPR036322">
    <property type="entry name" value="WD40_repeat_dom_sf"/>
</dbReference>
<dbReference type="InterPro" id="IPR036372">
    <property type="entry name" value="BEACH_dom_sf"/>
</dbReference>
<keyword evidence="6" id="KW-1185">Reference proteome</keyword>
<protein>
    <submittedName>
        <fullName evidence="5">CLUMA_CG007177, isoform A</fullName>
    </submittedName>
</protein>
<feature type="compositionally biased region" description="Polar residues" evidence="3">
    <location>
        <begin position="1057"/>
        <end position="1068"/>
    </location>
</feature>
<proteinExistence type="predicted"/>
<dbReference type="PANTHER" id="PTHR44662:SF1">
    <property type="entry name" value="WD REPEAT-CONTAINING PROTEIN 81"/>
    <property type="match status" value="1"/>
</dbReference>
<sequence>MDYLCQELNIPRKQIIETTTKNRFKCIVNLHFLKTLVKSRKLSNFPIYPQSIDEWPQQKDLRSNWEQVYIQAYKKYNQKVIPLPKYKNDINDNEIPLSYSQLLYYIQQTNFKNLWKTSYKNYSEDSQNDSKASNISSKISDNVSCNLVPYDLVMREVIIRMYGCQVIHFKLDKLRSDSYSEESGSSQFDLETLNVNHYPFIGAVESNTHYYLFHNPLIENSLLDCITYSQAILNKSHNKPMFIVYQLLNLLKTIHERGLLLGDIHTSDIYLTENLLLHVMPRLESNLITYECQDGEANDELNTNATMSLIQNPRYSLKDYCQLWCTGQLSNFDYLTILNNFAGRRIDSADYHHIVPWVIDFSSKNGNWRDLTKTKYRLTKGDAQLDITYQHNKHGSDTTTPHHVSDVLSEITFYVYMARKSPKSVLCRHVRAKFVAAEYPASIKRLQEWTPDECIPEFFNDPSVFKSIHEDLADLEVPNWSTCPEDFIAKHREALESQYVSENLHHWIDLTFGYKLSGKAAVKAKNVVLSLVDEHQKLCQRGVVQLFTSHHPMKQFKNPWFMKIPPRINSSEIRKRLTRSSEDLSLENYYSNEISSTPPLRTPNTSSRIPHQSESIERSPSYHVSVPRMSQNLITLPPNYNPLYQLKAVENMGNFISKTFYQKPTTAKDQRKERKSLDYPLTASFQSYLAQNNERDAENAFTNMMFLETYEASIKDSKMYQNLKQRRQQALNSKKHFKQIIQESKLRDLKVIGCIIMEIFMNKKLRSLSHLEESFDERFEACQKLLLNDVNLLPNCLNYAVKLLFGMKTDDNTQITDLGLPNPNAQQLLQPILANILIPFPNHYFKIYAAVKSINQFDSASRMLNLFSFYDCDGKNCEKFEEQDKERVGVQRKIAECKLKAFAALTEGLLEPSGFEQFDSVEILLPFIIDMFRCEETGILAAWYLFDNISAAIGVDKTRKFLLAPILGLYDVHNDERVNFLNSNFETSVRITASSFRSKKAVKLYHHSFLLKLIIRFGLKCFLENFISILIEAAGGSKDPEFEIPFHLHDSITATTAGSDNQMSSKDFNYSCDEDSPTLASNHDDDDDDDDGDKTMSAKLIVDEMFEFDNDEVTESAIAKIIDQFDMTSETSSIDLKLNHSEADEAHEEVGFTLGDDDKLKDQISPTIPIPSSVYKRGITVASIGCEIGSRKSNDSFDLLSRTPMERDDSTKSIKVNEPLKIEDKKSKSKPSRSTRISEMSAESLLWLAHRLGPILTARYITRNLLKMLTLCYVSQENLLPTTTISNVGEGLVNFTVADGHVIGDENAQKVLDCLTSISALFGEHFILHQYFPHVCELIGLCKKKVTLTLEGGLISSIQLIKYIIPCLSDATLMEQLQDVILRNIVKPTIRLLNSTHFVMPSGFLSRGILARKLIDLLYILTIRIGTEITKEHLCVPHLQRFFLIFDKAYGIVDHDDDSNAEDVREKGLDEIKESFTPSLAHSAYLSFAKQLGVNVMKETVVNLELILNLSNQHEESLKNETESIKIQERPSKLTNVDQVDSPHSFGTNVSIVGNRLDFPINDASESDQMKNLIELVAYKMQNISSHRQLKGNWLAYWTNEIGRSEKDQSFNLKQIRLQTFSGHTNSIRGILCLDNENSFMSASKDRTVKLWSLRNEGDGSKISSCQFTYTGHKKSVHSLAFLESMRLSVSCDGGIHLWDPFVGAQINQIEGLRYTPVSIVRTYPTPSSLILAGTADTTVKVIDSRVCEYVLEWKLTTTPSGSVRCLTVAPSGKWVAIGLPAGQITLIDGRTGMILSTWKASDGELLQMQAPNDNEIIASSLDNSVSAWNVHTETLLYTLKTPAEPVHCLRIFGDELIVGTPANRIGAYNLTQHDHPYSYTKLRSEVFNKGVLTTFSLLPLNRLLLAGNDSGNITLLC</sequence>
<accession>A0A1J1HZX7</accession>
<organism evidence="5 6">
    <name type="scientific">Clunio marinus</name>
    <dbReference type="NCBI Taxonomy" id="568069"/>
    <lineage>
        <taxon>Eukaryota</taxon>
        <taxon>Metazoa</taxon>
        <taxon>Ecdysozoa</taxon>
        <taxon>Arthropoda</taxon>
        <taxon>Hexapoda</taxon>
        <taxon>Insecta</taxon>
        <taxon>Pterygota</taxon>
        <taxon>Neoptera</taxon>
        <taxon>Endopterygota</taxon>
        <taxon>Diptera</taxon>
        <taxon>Nematocera</taxon>
        <taxon>Chironomoidea</taxon>
        <taxon>Chironomidae</taxon>
        <taxon>Clunio</taxon>
    </lineage>
</organism>
<reference evidence="5 6" key="1">
    <citation type="submission" date="2015-04" db="EMBL/GenBank/DDBJ databases">
        <authorList>
            <person name="Syromyatnikov M.Y."/>
            <person name="Popov V.N."/>
        </authorList>
    </citation>
    <scope>NUCLEOTIDE SEQUENCE [LARGE SCALE GENOMIC DNA]</scope>
</reference>
<dbReference type="PROSITE" id="PS50294">
    <property type="entry name" value="WD_REPEATS_REGION"/>
    <property type="match status" value="1"/>
</dbReference>
<dbReference type="InterPro" id="IPR000409">
    <property type="entry name" value="BEACH_dom"/>
</dbReference>
<evidence type="ECO:0000256" key="1">
    <source>
        <dbReference type="ARBA" id="ARBA00004419"/>
    </source>
</evidence>
<dbReference type="InterPro" id="IPR001680">
    <property type="entry name" value="WD40_rpt"/>
</dbReference>
<dbReference type="SMART" id="SM00320">
    <property type="entry name" value="WD40"/>
    <property type="match status" value="6"/>
</dbReference>
<feature type="repeat" description="WD" evidence="2">
    <location>
        <begin position="1621"/>
        <end position="1656"/>
    </location>
</feature>
<comment type="subcellular location">
    <subcellularLocation>
        <location evidence="1">Cytoplasmic vesicle</location>
        <location evidence="1">Autophagosome</location>
    </subcellularLocation>
</comment>
<evidence type="ECO:0000256" key="3">
    <source>
        <dbReference type="SAM" id="MobiDB-lite"/>
    </source>
</evidence>
<evidence type="ECO:0000313" key="6">
    <source>
        <dbReference type="Proteomes" id="UP000183832"/>
    </source>
</evidence>